<dbReference type="PANTHER" id="PTHR27009">
    <property type="entry name" value="RUST RESISTANCE KINASE LR10-RELATED"/>
    <property type="match status" value="1"/>
</dbReference>
<keyword evidence="7" id="KW-0325">Glycoprotein</keyword>
<evidence type="ECO:0000256" key="2">
    <source>
        <dbReference type="ARBA" id="ARBA00022527"/>
    </source>
</evidence>
<evidence type="ECO:0000256" key="1">
    <source>
        <dbReference type="ARBA" id="ARBA00004479"/>
    </source>
</evidence>
<evidence type="ECO:0000256" key="6">
    <source>
        <dbReference type="ARBA" id="ARBA00023136"/>
    </source>
</evidence>
<accession>A0A3P6DLB4</accession>
<dbReference type="GO" id="GO:0004674">
    <property type="term" value="F:protein serine/threonine kinase activity"/>
    <property type="evidence" value="ECO:0007669"/>
    <property type="project" value="UniProtKB-KW"/>
</dbReference>
<feature type="compositionally biased region" description="Basic and acidic residues" evidence="8">
    <location>
        <begin position="97"/>
        <end position="107"/>
    </location>
</feature>
<keyword evidence="2" id="KW-0808">Transferase</keyword>
<keyword evidence="2" id="KW-0723">Serine/threonine-protein kinase</keyword>
<dbReference type="InterPro" id="IPR011009">
    <property type="entry name" value="Kinase-like_dom_sf"/>
</dbReference>
<reference evidence="9" key="1">
    <citation type="submission" date="2018-11" db="EMBL/GenBank/DDBJ databases">
        <authorList>
            <consortium name="Genoscope - CEA"/>
            <person name="William W."/>
        </authorList>
    </citation>
    <scope>NUCLEOTIDE SEQUENCE</scope>
</reference>
<gene>
    <name evidence="9" type="ORF">BOLC9T53079H</name>
</gene>
<dbReference type="InterPro" id="IPR045874">
    <property type="entry name" value="LRK10/LRL21-25-like"/>
</dbReference>
<evidence type="ECO:0000256" key="5">
    <source>
        <dbReference type="ARBA" id="ARBA00022989"/>
    </source>
</evidence>
<evidence type="ECO:0000313" key="9">
    <source>
        <dbReference type="EMBL" id="VDD27756.1"/>
    </source>
</evidence>
<keyword evidence="4" id="KW-0732">Signal</keyword>
<dbReference type="SUPFAM" id="SSF56112">
    <property type="entry name" value="Protein kinase-like (PK-like)"/>
    <property type="match status" value="1"/>
</dbReference>
<proteinExistence type="predicted"/>
<protein>
    <recommendedName>
        <fullName evidence="10">Serine-threonine/tyrosine-protein kinase catalytic domain-containing protein</fullName>
    </recommendedName>
</protein>
<sequence>MYGSVSHKSDVYSFGMLVLEMIGARNKERVDKADPNNSSAYFPDWIYKDLESGDSTKLLGHDELTQEEENIAKKMILVGLWCIQVSSSDRRSMKKSRRDDGRKFRCA</sequence>
<keyword evidence="6" id="KW-0472">Membrane</keyword>
<evidence type="ECO:0000256" key="7">
    <source>
        <dbReference type="ARBA" id="ARBA00023180"/>
    </source>
</evidence>
<dbReference type="GO" id="GO:0016020">
    <property type="term" value="C:membrane"/>
    <property type="evidence" value="ECO:0007669"/>
    <property type="project" value="UniProtKB-SubCell"/>
</dbReference>
<dbReference type="Gene3D" id="1.10.510.10">
    <property type="entry name" value="Transferase(Phosphotransferase) domain 1"/>
    <property type="match status" value="1"/>
</dbReference>
<name>A0A3P6DLB4_BRAOL</name>
<comment type="subcellular location">
    <subcellularLocation>
        <location evidence="1">Membrane</location>
        <topology evidence="1">Single-pass type I membrane protein</topology>
    </subcellularLocation>
</comment>
<organism evidence="9">
    <name type="scientific">Brassica oleracea</name>
    <name type="common">Wild cabbage</name>
    <dbReference type="NCBI Taxonomy" id="3712"/>
    <lineage>
        <taxon>Eukaryota</taxon>
        <taxon>Viridiplantae</taxon>
        <taxon>Streptophyta</taxon>
        <taxon>Embryophyta</taxon>
        <taxon>Tracheophyta</taxon>
        <taxon>Spermatophyta</taxon>
        <taxon>Magnoliopsida</taxon>
        <taxon>eudicotyledons</taxon>
        <taxon>Gunneridae</taxon>
        <taxon>Pentapetalae</taxon>
        <taxon>rosids</taxon>
        <taxon>malvids</taxon>
        <taxon>Brassicales</taxon>
        <taxon>Brassicaceae</taxon>
        <taxon>Brassiceae</taxon>
        <taxon>Brassica</taxon>
    </lineage>
</organism>
<evidence type="ECO:0000256" key="3">
    <source>
        <dbReference type="ARBA" id="ARBA00022692"/>
    </source>
</evidence>
<evidence type="ECO:0000256" key="4">
    <source>
        <dbReference type="ARBA" id="ARBA00022729"/>
    </source>
</evidence>
<dbReference type="AlphaFoldDB" id="A0A3P6DLB4"/>
<keyword evidence="2" id="KW-0418">Kinase</keyword>
<evidence type="ECO:0000256" key="8">
    <source>
        <dbReference type="SAM" id="MobiDB-lite"/>
    </source>
</evidence>
<feature type="region of interest" description="Disordered" evidence="8">
    <location>
        <begin position="87"/>
        <end position="107"/>
    </location>
</feature>
<evidence type="ECO:0008006" key="10">
    <source>
        <dbReference type="Google" id="ProtNLM"/>
    </source>
</evidence>
<keyword evidence="3" id="KW-0812">Transmembrane</keyword>
<dbReference type="EMBL" id="LR031875">
    <property type="protein sequence ID" value="VDD27756.1"/>
    <property type="molecule type" value="Genomic_DNA"/>
</dbReference>
<keyword evidence="5" id="KW-1133">Transmembrane helix</keyword>